<evidence type="ECO:0000259" key="1">
    <source>
        <dbReference type="PROSITE" id="PS50926"/>
    </source>
</evidence>
<name>A3DLX0_STAMF</name>
<gene>
    <name evidence="2" type="ordered locus">Smar_0522</name>
</gene>
<dbReference type="Gene3D" id="2.40.50.140">
    <property type="entry name" value="Nucleic acid-binding proteins"/>
    <property type="match status" value="1"/>
</dbReference>
<dbReference type="EMBL" id="CP000575">
    <property type="protein sequence ID" value="ABN69630.1"/>
    <property type="molecule type" value="Genomic_DNA"/>
</dbReference>
<dbReference type="eggNOG" id="arCOG01641">
    <property type="taxonomic scope" value="Archaea"/>
</dbReference>
<organism evidence="2 3">
    <name type="scientific">Staphylothermus marinus (strain ATCC 43588 / DSM 3639 / JCM 9404 / F1)</name>
    <dbReference type="NCBI Taxonomy" id="399550"/>
    <lineage>
        <taxon>Archaea</taxon>
        <taxon>Thermoproteota</taxon>
        <taxon>Thermoprotei</taxon>
        <taxon>Desulfurococcales</taxon>
        <taxon>Desulfurococcaceae</taxon>
        <taxon>Staphylothermus</taxon>
    </lineage>
</organism>
<evidence type="ECO:0000313" key="2">
    <source>
        <dbReference type="EMBL" id="ABN69630.1"/>
    </source>
</evidence>
<dbReference type="Pfam" id="PF01938">
    <property type="entry name" value="TRAM"/>
    <property type="match status" value="1"/>
</dbReference>
<sequence length="101" mass="11532">MARHKARKHKWNPYTSEVQRFSVYPRIQTPKEESVRVGETFTVSINDVDEKGRGIANYRGKRIIVYNASLGSRVKVKAIKVVGDTVYAQIVETLSEADTEY</sequence>
<dbReference type="AlphaFoldDB" id="A3DLX0"/>
<protein>
    <submittedName>
        <fullName evidence="2">Deoxyribonuclease/rho motif-related TRAM</fullName>
    </submittedName>
</protein>
<dbReference type="PROSITE" id="PS50926">
    <property type="entry name" value="TRAM"/>
    <property type="match status" value="1"/>
</dbReference>
<dbReference type="InterPro" id="IPR002792">
    <property type="entry name" value="TRAM_dom"/>
</dbReference>
<dbReference type="HOGENOM" id="CLU_155660_0_0_2"/>
<dbReference type="InterPro" id="IPR012340">
    <property type="entry name" value="NA-bd_OB-fold"/>
</dbReference>
<feature type="domain" description="TRAM" evidence="1">
    <location>
        <begin position="34"/>
        <end position="92"/>
    </location>
</feature>
<reference evidence="2 3" key="2">
    <citation type="journal article" date="2009" name="Stand. Genomic Sci.">
        <title>Complete genome sequence of Staphylothermus marinus Stetter and Fiala 1986 type strain F1.</title>
        <authorList>
            <person name="Anderson I.J."/>
            <person name="Sun H."/>
            <person name="Lapidus A."/>
            <person name="Copeland A."/>
            <person name="Glavina Del Rio T."/>
            <person name="Tice H."/>
            <person name="Dalin E."/>
            <person name="Lucas S."/>
            <person name="Barry K."/>
            <person name="Land M."/>
            <person name="Richardson P."/>
            <person name="Huber H."/>
            <person name="Kyrpides N.C."/>
        </authorList>
    </citation>
    <scope>NUCLEOTIDE SEQUENCE [LARGE SCALE GENOMIC DNA]</scope>
    <source>
        <strain evidence="3">ATCC 43588 / DSM 3639 / JCM 9404 / F1</strain>
    </source>
</reference>
<evidence type="ECO:0000313" key="3">
    <source>
        <dbReference type="Proteomes" id="UP000000254"/>
    </source>
</evidence>
<dbReference type="KEGG" id="smr:Smar_0522"/>
<accession>A3DLX0</accession>
<dbReference type="GeneID" id="4907152"/>
<reference evidence="3" key="1">
    <citation type="journal article" date="2009" name="BMC Genomics">
        <title>The complete genome sequence of Staphylothermus marinus reveals differences in sulfur metabolism among heterotrophic Crenarchaeota.</title>
        <authorList>
            <person name="Anderson I.J."/>
            <person name="Dharmarajan L."/>
            <person name="Rodriguez J."/>
            <person name="Hooper S."/>
            <person name="Porat I."/>
            <person name="Ulrich L.E."/>
            <person name="Elkins J.G."/>
            <person name="Mavromatis K."/>
            <person name="Sun H."/>
            <person name="Land M."/>
            <person name="Lapidus A."/>
            <person name="Lucas S."/>
            <person name="Barry K."/>
            <person name="Huber H."/>
            <person name="Zhulin I.B."/>
            <person name="Whitman W.B."/>
            <person name="Mukhopadhyay B."/>
            <person name="Woese C."/>
            <person name="Bristow J."/>
            <person name="Kyrpides N."/>
        </authorList>
    </citation>
    <scope>NUCLEOTIDE SEQUENCE [LARGE SCALE GENOMIC DNA]</scope>
    <source>
        <strain evidence="3">ATCC 43588 / DSM 3639 / JCM 9404 / F1</strain>
    </source>
</reference>
<dbReference type="STRING" id="399550.Smar_0522"/>
<dbReference type="SUPFAM" id="SSF50249">
    <property type="entry name" value="Nucleic acid-binding proteins"/>
    <property type="match status" value="1"/>
</dbReference>
<proteinExistence type="predicted"/>
<dbReference type="Proteomes" id="UP000000254">
    <property type="component" value="Chromosome"/>
</dbReference>
<dbReference type="RefSeq" id="WP_011838821.1">
    <property type="nucleotide sequence ID" value="NC_009033.1"/>
</dbReference>
<keyword evidence="3" id="KW-1185">Reference proteome</keyword>
<dbReference type="OrthoDB" id="17698at2157"/>